<feature type="compositionally biased region" description="Low complexity" evidence="2">
    <location>
        <begin position="15"/>
        <end position="25"/>
    </location>
</feature>
<dbReference type="RefSeq" id="XP_016590393.1">
    <property type="nucleotide sequence ID" value="XM_016733884.1"/>
</dbReference>
<feature type="region of interest" description="Disordered" evidence="2">
    <location>
        <begin position="157"/>
        <end position="199"/>
    </location>
</feature>
<evidence type="ECO:0000313" key="4">
    <source>
        <dbReference type="Proteomes" id="UP000033710"/>
    </source>
</evidence>
<dbReference type="PANTHER" id="PTHR37012:SF2">
    <property type="entry name" value="BZIP DOMAIN-CONTAINING PROTEIN-RELATED"/>
    <property type="match status" value="1"/>
</dbReference>
<accession>A0A0F2MDK3</accession>
<reference evidence="3 4" key="2">
    <citation type="journal article" date="2015" name="Eukaryot. Cell">
        <title>Asexual propagation of a virulent clone complex in a human and feline outbreak of sporotrichosis.</title>
        <authorList>
            <person name="Teixeira Mde M."/>
            <person name="Rodrigues A.M."/>
            <person name="Tsui C.K."/>
            <person name="de Almeida L.G."/>
            <person name="Van Diepeningen A.D."/>
            <person name="van den Ende B.G."/>
            <person name="Fernandes G.F."/>
            <person name="Kano R."/>
            <person name="Hamelin R.C."/>
            <person name="Lopes-Bezerra L.M."/>
            <person name="Vasconcelos A.T."/>
            <person name="de Hoog S."/>
            <person name="de Camargo Z.P."/>
            <person name="Felipe M.S."/>
        </authorList>
    </citation>
    <scope>NUCLEOTIDE SEQUENCE [LARGE SCALE GENOMIC DNA]</scope>
    <source>
        <strain evidence="3 4">1099-18</strain>
    </source>
</reference>
<keyword evidence="1" id="KW-0175">Coiled coil</keyword>
<dbReference type="InterPro" id="IPR021833">
    <property type="entry name" value="DUF3425"/>
</dbReference>
<sequence>MDDALHIRPVKTDGRSSASAATSSRAAANLSMERLYRKRAIDRENQRVLRQKNKARLAELEGEVRALTERLAQAEADKAQAAARTQTSSTSLEGIIASLRSLQVSLAVVNADTSTAGSSVGSGSAAGSSPGSSPLTTTASPVSGSAASVATTVAQTTSASSLSPSPASLQPDAKPGPMVRSGHSVDQPMGGTQPFAGDAVSMNLDNVDFSGPGATVTVPVDDGVSFQNSDCTCCSLSTIERSPTNKTVSLDIDLLTRSLPLFADGHTHPPQHAQRAPSPTQLQPYLYPQYAAQHSPHSQQPQQLPPLSSDPQLAYPYTQGYVHRNPPGSIDFSAPSPPAPLPTTDSVRRSPPDDASAVYLARVEANRLRDASPVWAVTPPYVPPTSNVDDVIINLVYKRRRGQSVGSRAAMGASSTGRSLSTASAATTTTTGTSAGSTGSTTPSASVSVSTAATSPSDEFTHTHFPSVHSLLNPVLYEPDRPVASTIARHVAGTVMDYASPEKTALLYITCIYVRWLITPTREHYDAIPEFFRPTGAQLVVPHPVWIDTLGWPRARERIVSHLDHTRYRDFASILVKSLSIGWPHNGLEGILEARSELAGGSSSTTTGTATGDGKNYVITQAFVQHVREAKNWTVGPELVEAFPWLDGAVNVRGRLPVSYS</sequence>
<dbReference type="VEuPathDB" id="FungiDB:SPSK_07220"/>
<dbReference type="Proteomes" id="UP000033710">
    <property type="component" value="Unassembled WGS sequence"/>
</dbReference>
<feature type="compositionally biased region" description="Low complexity" evidence="2">
    <location>
        <begin position="412"/>
        <end position="450"/>
    </location>
</feature>
<dbReference type="PANTHER" id="PTHR37012">
    <property type="entry name" value="B-ZIP TRANSCRIPTION FACTOR (EUROFUNG)-RELATED"/>
    <property type="match status" value="1"/>
</dbReference>
<feature type="compositionally biased region" description="Low complexity" evidence="2">
    <location>
        <begin position="293"/>
        <end position="313"/>
    </location>
</feature>
<evidence type="ECO:0000256" key="1">
    <source>
        <dbReference type="SAM" id="Coils"/>
    </source>
</evidence>
<dbReference type="OrthoDB" id="5231352at2759"/>
<protein>
    <recommendedName>
        <fullName evidence="5">BZIP transcription factor</fullName>
    </recommendedName>
</protein>
<dbReference type="Pfam" id="PF11905">
    <property type="entry name" value="DUF3425"/>
    <property type="match status" value="1"/>
</dbReference>
<gene>
    <name evidence="3" type="ORF">SPSK_07220</name>
</gene>
<dbReference type="EMBL" id="AXCR01000004">
    <property type="protein sequence ID" value="KJR87717.1"/>
    <property type="molecule type" value="Genomic_DNA"/>
</dbReference>
<feature type="region of interest" description="Disordered" evidence="2">
    <location>
        <begin position="1"/>
        <end position="25"/>
    </location>
</feature>
<evidence type="ECO:0000313" key="3">
    <source>
        <dbReference type="EMBL" id="KJR87717.1"/>
    </source>
</evidence>
<feature type="compositionally biased region" description="Low complexity" evidence="2">
    <location>
        <begin position="157"/>
        <end position="171"/>
    </location>
</feature>
<feature type="region of interest" description="Disordered" evidence="2">
    <location>
        <begin position="292"/>
        <end position="353"/>
    </location>
</feature>
<dbReference type="KEGG" id="ssck:SPSK_07220"/>
<feature type="compositionally biased region" description="Basic and acidic residues" evidence="2">
    <location>
        <begin position="1"/>
        <end position="14"/>
    </location>
</feature>
<organism evidence="3 4">
    <name type="scientific">Sporothrix schenckii 1099-18</name>
    <dbReference type="NCBI Taxonomy" id="1397361"/>
    <lineage>
        <taxon>Eukaryota</taxon>
        <taxon>Fungi</taxon>
        <taxon>Dikarya</taxon>
        <taxon>Ascomycota</taxon>
        <taxon>Pezizomycotina</taxon>
        <taxon>Sordariomycetes</taxon>
        <taxon>Sordariomycetidae</taxon>
        <taxon>Ophiostomatales</taxon>
        <taxon>Ophiostomataceae</taxon>
        <taxon>Sporothrix</taxon>
    </lineage>
</organism>
<dbReference type="AlphaFoldDB" id="A0A0F2MDK3"/>
<evidence type="ECO:0000256" key="2">
    <source>
        <dbReference type="SAM" id="MobiDB-lite"/>
    </source>
</evidence>
<name>A0A0F2MDK3_SPOSC</name>
<feature type="region of interest" description="Disordered" evidence="2">
    <location>
        <begin position="404"/>
        <end position="450"/>
    </location>
</feature>
<feature type="region of interest" description="Disordered" evidence="2">
    <location>
        <begin position="114"/>
        <end position="142"/>
    </location>
</feature>
<reference evidence="3 4" key="1">
    <citation type="journal article" date="2014" name="BMC Genomics">
        <title>Comparative genomics of the major fungal agents of human and animal Sporotrichosis: Sporothrix schenckii and Sporothrix brasiliensis.</title>
        <authorList>
            <person name="Teixeira M.M."/>
            <person name="de Almeida L.G."/>
            <person name="Kubitschek-Barreira P."/>
            <person name="Alves F.L."/>
            <person name="Kioshima E.S."/>
            <person name="Abadio A.K."/>
            <person name="Fernandes L."/>
            <person name="Derengowski L.S."/>
            <person name="Ferreira K.S."/>
            <person name="Souza R.C."/>
            <person name="Ruiz J.C."/>
            <person name="de Andrade N.C."/>
            <person name="Paes H.C."/>
            <person name="Nicola A.M."/>
            <person name="Albuquerque P."/>
            <person name="Gerber A.L."/>
            <person name="Martins V.P."/>
            <person name="Peconick L.D."/>
            <person name="Neto A.V."/>
            <person name="Chaucanez C.B."/>
            <person name="Silva P.A."/>
            <person name="Cunha O.L."/>
            <person name="de Oliveira F.F."/>
            <person name="dos Santos T.C."/>
            <person name="Barros A.L."/>
            <person name="Soares M.A."/>
            <person name="de Oliveira L.M."/>
            <person name="Marini M.M."/>
            <person name="Villalobos-Duno H."/>
            <person name="Cunha M.M."/>
            <person name="de Hoog S."/>
            <person name="da Silveira J.F."/>
            <person name="Henrissat B."/>
            <person name="Nino-Vega G.A."/>
            <person name="Cisalpino P.S."/>
            <person name="Mora-Montes H.M."/>
            <person name="Almeida S.R."/>
            <person name="Stajich J.E."/>
            <person name="Lopes-Bezerra L.M."/>
            <person name="Vasconcelos A.T."/>
            <person name="Felipe M.S."/>
        </authorList>
    </citation>
    <scope>NUCLEOTIDE SEQUENCE [LARGE SCALE GENOMIC DNA]</scope>
    <source>
        <strain evidence="3 4">1099-18</strain>
    </source>
</reference>
<evidence type="ECO:0008006" key="5">
    <source>
        <dbReference type="Google" id="ProtNLM"/>
    </source>
</evidence>
<proteinExistence type="predicted"/>
<dbReference type="CDD" id="cd14688">
    <property type="entry name" value="bZIP_YAP"/>
    <property type="match status" value="1"/>
</dbReference>
<comment type="caution">
    <text evidence="3">The sequence shown here is derived from an EMBL/GenBank/DDBJ whole genome shotgun (WGS) entry which is preliminary data.</text>
</comment>
<dbReference type="GeneID" id="27669161"/>
<feature type="coiled-coil region" evidence="1">
    <location>
        <begin position="41"/>
        <end position="84"/>
    </location>
</feature>